<dbReference type="Proteomes" id="UP000634004">
    <property type="component" value="Unassembled WGS sequence"/>
</dbReference>
<reference evidence="2" key="1">
    <citation type="journal article" date="2014" name="Int. J. Syst. Evol. Microbiol.">
        <title>Complete genome sequence of Corynebacterium casei LMG S-19264T (=DSM 44701T), isolated from a smear-ripened cheese.</title>
        <authorList>
            <consortium name="US DOE Joint Genome Institute (JGI-PGF)"/>
            <person name="Walter F."/>
            <person name="Albersmeier A."/>
            <person name="Kalinowski J."/>
            <person name="Ruckert C."/>
        </authorList>
    </citation>
    <scope>NUCLEOTIDE SEQUENCE</scope>
    <source>
        <strain evidence="2">KCTC 32513</strain>
    </source>
</reference>
<evidence type="ECO:0000259" key="1">
    <source>
        <dbReference type="Pfam" id="PF25107"/>
    </source>
</evidence>
<reference evidence="2" key="2">
    <citation type="submission" date="2020-09" db="EMBL/GenBank/DDBJ databases">
        <authorList>
            <person name="Sun Q."/>
            <person name="Kim S."/>
        </authorList>
    </citation>
    <scope>NUCLEOTIDE SEQUENCE</scope>
    <source>
        <strain evidence="2">KCTC 32513</strain>
    </source>
</reference>
<proteinExistence type="predicted"/>
<dbReference type="InterPro" id="IPR056862">
    <property type="entry name" value="VWA7_N"/>
</dbReference>
<sequence>MRQYFGKKLPLSFFIATMTLIVVPSQSEVANAFGTVNQLGQNSEHARITRHALTCQPASSAGTCLEENTLESLAGTRGTFGAVGAPDRGRGMLTSFAHCSAGDHFEVQGYPQTAAEAQAKLTECRDYMVSNLDHAVIDAADLLDQNGDFRSRETSMFGGCVYKGSQHGRAKCNVLAHMGRILHASQDFYSHSNWVDLPNFEAPNSTDNPPGLGQRGPSPWLDLRMARPQFPRGLISGCFDNQSYLGEDKGCLYGDGTVHRVRHLNVNKDTGTIDPYIGAATTERGAINDNFKHAVQAAILDTADKWRTLNDRLIATYGDTNGRKMICALTHDSPKKSC</sequence>
<dbReference type="RefSeq" id="WP_189496342.1">
    <property type="nucleotide sequence ID" value="NZ_BMZH01000003.1"/>
</dbReference>
<dbReference type="Pfam" id="PF25107">
    <property type="entry name" value="VWA7_N"/>
    <property type="match status" value="1"/>
</dbReference>
<feature type="domain" description="VWA7 N-terminal" evidence="1">
    <location>
        <begin position="176"/>
        <end position="200"/>
    </location>
</feature>
<evidence type="ECO:0000313" key="2">
    <source>
        <dbReference type="EMBL" id="GHA90077.1"/>
    </source>
</evidence>
<dbReference type="AlphaFoldDB" id="A0A8J3CQF0"/>
<evidence type="ECO:0000313" key="3">
    <source>
        <dbReference type="Proteomes" id="UP000634004"/>
    </source>
</evidence>
<protein>
    <recommendedName>
        <fullName evidence="1">VWA7 N-terminal domain-containing protein</fullName>
    </recommendedName>
</protein>
<organism evidence="2 3">
    <name type="scientific">Algimonas arctica</name>
    <dbReference type="NCBI Taxonomy" id="1479486"/>
    <lineage>
        <taxon>Bacteria</taxon>
        <taxon>Pseudomonadati</taxon>
        <taxon>Pseudomonadota</taxon>
        <taxon>Alphaproteobacteria</taxon>
        <taxon>Maricaulales</taxon>
        <taxon>Robiginitomaculaceae</taxon>
        <taxon>Algimonas</taxon>
    </lineage>
</organism>
<name>A0A8J3CQF0_9PROT</name>
<gene>
    <name evidence="2" type="ORF">GCM10009069_11560</name>
</gene>
<keyword evidence="3" id="KW-1185">Reference proteome</keyword>
<dbReference type="EMBL" id="BMZH01000003">
    <property type="protein sequence ID" value="GHA90077.1"/>
    <property type="molecule type" value="Genomic_DNA"/>
</dbReference>
<accession>A0A8J3CQF0</accession>
<comment type="caution">
    <text evidence="2">The sequence shown here is derived from an EMBL/GenBank/DDBJ whole genome shotgun (WGS) entry which is preliminary data.</text>
</comment>